<dbReference type="Pfam" id="PF18052">
    <property type="entry name" value="Rx_N"/>
    <property type="match status" value="1"/>
</dbReference>
<gene>
    <name evidence="12" type="ORF">GSCOC_T00018469001</name>
</gene>
<dbReference type="InParanoid" id="A0A068V981"/>
<comment type="similarity">
    <text evidence="1">Belongs to the disease resistance NB-LRR family.</text>
</comment>
<dbReference type="EMBL" id="HG739212">
    <property type="protein sequence ID" value="CDP16498.1"/>
    <property type="molecule type" value="Genomic_DNA"/>
</dbReference>
<accession>A0A068V981</accession>
<proteinExistence type="inferred from homology"/>
<dbReference type="InterPro" id="IPR027417">
    <property type="entry name" value="P-loop_NTPase"/>
</dbReference>
<feature type="domain" description="Disease resistance N-terminal" evidence="9">
    <location>
        <begin position="11"/>
        <end position="94"/>
    </location>
</feature>
<feature type="domain" description="Disease resistance R13L4/SHOC-2-like LRR" evidence="11">
    <location>
        <begin position="551"/>
        <end position="769"/>
    </location>
</feature>
<dbReference type="Gene3D" id="3.40.50.300">
    <property type="entry name" value="P-loop containing nucleotide triphosphate hydrolases"/>
    <property type="match status" value="1"/>
</dbReference>
<evidence type="ECO:0000256" key="7">
    <source>
        <dbReference type="SAM" id="Coils"/>
    </source>
</evidence>
<feature type="domain" description="Disease resistance protein winged helix" evidence="10">
    <location>
        <begin position="436"/>
        <end position="506"/>
    </location>
</feature>
<dbReference type="Gene3D" id="1.10.10.10">
    <property type="entry name" value="Winged helix-like DNA-binding domain superfamily/Winged helix DNA-binding domain"/>
    <property type="match status" value="1"/>
</dbReference>
<dbReference type="PANTHER" id="PTHR23155">
    <property type="entry name" value="DISEASE RESISTANCE PROTEIN RP"/>
    <property type="match status" value="1"/>
</dbReference>
<dbReference type="InterPro" id="IPR002182">
    <property type="entry name" value="NB-ARC"/>
</dbReference>
<evidence type="ECO:0000256" key="5">
    <source>
        <dbReference type="ARBA" id="ARBA00022821"/>
    </source>
</evidence>
<dbReference type="Pfam" id="PF23559">
    <property type="entry name" value="WHD_DRP"/>
    <property type="match status" value="1"/>
</dbReference>
<keyword evidence="6" id="KW-0067">ATP-binding</keyword>
<dbReference type="PhylomeDB" id="A0A068V981"/>
<dbReference type="Gene3D" id="3.80.10.10">
    <property type="entry name" value="Ribonuclease Inhibitor"/>
    <property type="match status" value="2"/>
</dbReference>
<dbReference type="InterPro" id="IPR058922">
    <property type="entry name" value="WHD_DRP"/>
</dbReference>
<keyword evidence="5" id="KW-0611">Plant defense</keyword>
<dbReference type="GO" id="GO:0005524">
    <property type="term" value="F:ATP binding"/>
    <property type="evidence" value="ECO:0007669"/>
    <property type="project" value="UniProtKB-KW"/>
</dbReference>
<dbReference type="SUPFAM" id="SSF52540">
    <property type="entry name" value="P-loop containing nucleoside triphosphate hydrolases"/>
    <property type="match status" value="1"/>
</dbReference>
<evidence type="ECO:0000256" key="6">
    <source>
        <dbReference type="ARBA" id="ARBA00022840"/>
    </source>
</evidence>
<dbReference type="InterPro" id="IPR041118">
    <property type="entry name" value="Rx_N"/>
</dbReference>
<dbReference type="InterPro" id="IPR032675">
    <property type="entry name" value="LRR_dom_sf"/>
</dbReference>
<keyword evidence="7" id="KW-0175">Coiled coil</keyword>
<evidence type="ECO:0000256" key="3">
    <source>
        <dbReference type="ARBA" id="ARBA00022737"/>
    </source>
</evidence>
<dbReference type="InterPro" id="IPR036388">
    <property type="entry name" value="WH-like_DNA-bd_sf"/>
</dbReference>
<dbReference type="AlphaFoldDB" id="A0A068V981"/>
<dbReference type="InterPro" id="IPR055414">
    <property type="entry name" value="LRR_R13L4/SHOC2-like"/>
</dbReference>
<dbReference type="Gramene" id="CDP16498">
    <property type="protein sequence ID" value="CDP16498"/>
    <property type="gene ID" value="GSCOC_T00018469001"/>
</dbReference>
<organism evidence="12 13">
    <name type="scientific">Coffea canephora</name>
    <name type="common">Robusta coffee</name>
    <dbReference type="NCBI Taxonomy" id="49390"/>
    <lineage>
        <taxon>Eukaryota</taxon>
        <taxon>Viridiplantae</taxon>
        <taxon>Streptophyta</taxon>
        <taxon>Embryophyta</taxon>
        <taxon>Tracheophyta</taxon>
        <taxon>Spermatophyta</taxon>
        <taxon>Magnoliopsida</taxon>
        <taxon>eudicotyledons</taxon>
        <taxon>Gunneridae</taxon>
        <taxon>Pentapetalae</taxon>
        <taxon>asterids</taxon>
        <taxon>lamiids</taxon>
        <taxon>Gentianales</taxon>
        <taxon>Rubiaceae</taxon>
        <taxon>Ixoroideae</taxon>
        <taxon>Gardenieae complex</taxon>
        <taxon>Bertiereae - Coffeeae clade</taxon>
        <taxon>Coffeeae</taxon>
        <taxon>Coffea</taxon>
    </lineage>
</organism>
<sequence>MDAAVVGAVAQSIIPYVLQLIKDHVALMTRNKEKIDELSSNLRLLETSMKQYTDKHYYGSIQLMQLAKEIRELMNDVEDVLETYVVEEALHGEKNWVKRKADTGYRSRLHTIGERILNLNERVDKAYKDNQGIINTLLQIDEDRRRNPIPEANQLGSYPKADRIIGFEDAADDVLILLGAKSRAVEQSVPKAQQEIESKKLQVVTIHGMLGLGKTTLANKVFKAQETEYDFFTRIFIEVKEKYEKKEMLLSILRSLKSDIRDQNMDIIGLVKKVHEELKHKYLVVLDNVWNIAHWEDLKDAFPDKNNGSRVLITTRDVRVSHCIQPKTEAYPLRFMKKEEAEELLRMKVFRKNECPKHLESVEPLILRKCNGLPLAIVLTGGILLHHPKDLKHWNNVLDKVPLLDEENVIQIDDYIRLSYRNLHHKLKPCFLYLGVFPENLEIQVSKVLQLWIAEGFIPQHQTASLERIAEQYLQELVYRNLLIVGQRTLGGEIKTCRIHDTLREFCKKTAEAEDLFQAIDTNTNPSSSRRLCCINSHFSEFVRGGQPVEKVRSFLSFGEDETRYKEDSSSSIFKPFKLLRILDISSIHIKFSGRLPTKLSNLVLLKFIDINFNLKILPKSMSILHNLETLIVHTTEPTLDIQADIWGMTKLRHLHTNTTTSLPEYQDQSSSSGNRQTLPLQTLSAISPRSLRKEVFERTKKLKKLGICGSLGTLVEPDGDSHLFDYLCKLSTIENLKLHGADINSELQALPKSNKFPTNLKRLSLEKTSLKWNIHMPIIGKLQSLEVLKLKDNAFVGAEWKTEKGGFRSLKVLFIGDTDLDNWEVEGDDLPELRCLILKRIKSLEQMPSDFEHMKNLERIDLERTNSASLTEYHAHLLLSSAPLNEFSKRSKCIVMKIRPQISWPNLC</sequence>
<dbReference type="InterPro" id="IPR042197">
    <property type="entry name" value="Apaf_helical"/>
</dbReference>
<dbReference type="OrthoDB" id="646178at2759"/>
<keyword evidence="3" id="KW-0677">Repeat</keyword>
<feature type="coiled-coil region" evidence="7">
    <location>
        <begin position="28"/>
        <end position="83"/>
    </location>
</feature>
<feature type="domain" description="NB-ARC" evidence="8">
    <location>
        <begin position="186"/>
        <end position="354"/>
    </location>
</feature>
<evidence type="ECO:0000256" key="1">
    <source>
        <dbReference type="ARBA" id="ARBA00008894"/>
    </source>
</evidence>
<protein>
    <submittedName>
        <fullName evidence="12">Uncharacterized protein</fullName>
    </submittedName>
</protein>
<evidence type="ECO:0000259" key="8">
    <source>
        <dbReference type="Pfam" id="PF00931"/>
    </source>
</evidence>
<reference evidence="13" key="1">
    <citation type="journal article" date="2014" name="Science">
        <title>The coffee genome provides insight into the convergent evolution of caffeine biosynthesis.</title>
        <authorList>
            <person name="Denoeud F."/>
            <person name="Carretero-Paulet L."/>
            <person name="Dereeper A."/>
            <person name="Droc G."/>
            <person name="Guyot R."/>
            <person name="Pietrella M."/>
            <person name="Zheng C."/>
            <person name="Alberti A."/>
            <person name="Anthony F."/>
            <person name="Aprea G."/>
            <person name="Aury J.M."/>
            <person name="Bento P."/>
            <person name="Bernard M."/>
            <person name="Bocs S."/>
            <person name="Campa C."/>
            <person name="Cenci A."/>
            <person name="Combes M.C."/>
            <person name="Crouzillat D."/>
            <person name="Da Silva C."/>
            <person name="Daddiego L."/>
            <person name="De Bellis F."/>
            <person name="Dussert S."/>
            <person name="Garsmeur O."/>
            <person name="Gayraud T."/>
            <person name="Guignon V."/>
            <person name="Jahn K."/>
            <person name="Jamilloux V."/>
            <person name="Joet T."/>
            <person name="Labadie K."/>
            <person name="Lan T."/>
            <person name="Leclercq J."/>
            <person name="Lepelley M."/>
            <person name="Leroy T."/>
            <person name="Li L.T."/>
            <person name="Librado P."/>
            <person name="Lopez L."/>
            <person name="Munoz A."/>
            <person name="Noel B."/>
            <person name="Pallavicini A."/>
            <person name="Perrotta G."/>
            <person name="Poncet V."/>
            <person name="Pot D."/>
            <person name="Priyono X."/>
            <person name="Rigoreau M."/>
            <person name="Rouard M."/>
            <person name="Rozas J."/>
            <person name="Tranchant-Dubreuil C."/>
            <person name="VanBuren R."/>
            <person name="Zhang Q."/>
            <person name="Andrade A.C."/>
            <person name="Argout X."/>
            <person name="Bertrand B."/>
            <person name="de Kochko A."/>
            <person name="Graziosi G."/>
            <person name="Henry R.J."/>
            <person name="Jayarama X."/>
            <person name="Ming R."/>
            <person name="Nagai C."/>
            <person name="Rounsley S."/>
            <person name="Sankoff D."/>
            <person name="Giuliano G."/>
            <person name="Albert V.A."/>
            <person name="Wincker P."/>
            <person name="Lashermes P."/>
        </authorList>
    </citation>
    <scope>NUCLEOTIDE SEQUENCE [LARGE SCALE GENOMIC DNA]</scope>
    <source>
        <strain evidence="13">cv. DH200-94</strain>
    </source>
</reference>
<dbReference type="PANTHER" id="PTHR23155:SF1193">
    <property type="entry name" value="DISEASE RESISTANCE PROTEIN RPP13-RELATED"/>
    <property type="match status" value="1"/>
</dbReference>
<dbReference type="SUPFAM" id="SSF52058">
    <property type="entry name" value="L domain-like"/>
    <property type="match status" value="1"/>
</dbReference>
<dbReference type="GO" id="GO:0043531">
    <property type="term" value="F:ADP binding"/>
    <property type="evidence" value="ECO:0007669"/>
    <property type="project" value="InterPro"/>
</dbReference>
<evidence type="ECO:0000313" key="13">
    <source>
        <dbReference type="Proteomes" id="UP000295252"/>
    </source>
</evidence>
<dbReference type="GO" id="GO:0098542">
    <property type="term" value="P:defense response to other organism"/>
    <property type="evidence" value="ECO:0007669"/>
    <property type="project" value="TreeGrafter"/>
</dbReference>
<dbReference type="Pfam" id="PF00931">
    <property type="entry name" value="NB-ARC"/>
    <property type="match status" value="1"/>
</dbReference>
<evidence type="ECO:0000313" key="12">
    <source>
        <dbReference type="EMBL" id="CDP16498.1"/>
    </source>
</evidence>
<evidence type="ECO:0000256" key="2">
    <source>
        <dbReference type="ARBA" id="ARBA00022614"/>
    </source>
</evidence>
<evidence type="ECO:0000259" key="9">
    <source>
        <dbReference type="Pfam" id="PF18052"/>
    </source>
</evidence>
<name>A0A068V981_COFCA</name>
<dbReference type="FunFam" id="1.10.10.10:FF:000322">
    <property type="entry name" value="Probable disease resistance protein At1g63360"/>
    <property type="match status" value="1"/>
</dbReference>
<evidence type="ECO:0000259" key="10">
    <source>
        <dbReference type="Pfam" id="PF23559"/>
    </source>
</evidence>
<keyword evidence="2" id="KW-0433">Leucine-rich repeat</keyword>
<keyword evidence="13" id="KW-1185">Reference proteome</keyword>
<evidence type="ECO:0000256" key="4">
    <source>
        <dbReference type="ARBA" id="ARBA00022741"/>
    </source>
</evidence>
<dbReference type="Gene3D" id="1.20.5.4130">
    <property type="match status" value="1"/>
</dbReference>
<evidence type="ECO:0000259" key="11">
    <source>
        <dbReference type="Pfam" id="PF23598"/>
    </source>
</evidence>
<keyword evidence="4" id="KW-0547">Nucleotide-binding</keyword>
<dbReference type="InterPro" id="IPR044974">
    <property type="entry name" value="Disease_R_plants"/>
</dbReference>
<dbReference type="Gene3D" id="1.10.8.430">
    <property type="entry name" value="Helical domain of apoptotic protease-activating factors"/>
    <property type="match status" value="1"/>
</dbReference>
<dbReference type="PRINTS" id="PR00364">
    <property type="entry name" value="DISEASERSIST"/>
</dbReference>
<dbReference type="Pfam" id="PF23598">
    <property type="entry name" value="LRR_14"/>
    <property type="match status" value="1"/>
</dbReference>
<dbReference type="Proteomes" id="UP000295252">
    <property type="component" value="Chromosome II"/>
</dbReference>